<feature type="transmembrane region" description="Helical" evidence="7">
    <location>
        <begin position="21"/>
        <end position="40"/>
    </location>
</feature>
<keyword evidence="3" id="KW-1003">Cell membrane</keyword>
<gene>
    <name evidence="9" type="ORF">DFR67_11435</name>
</gene>
<feature type="transmembrane region" description="Helical" evidence="7">
    <location>
        <begin position="946"/>
        <end position="969"/>
    </location>
</feature>
<feature type="transmembrane region" description="Helical" evidence="7">
    <location>
        <begin position="220"/>
        <end position="241"/>
    </location>
</feature>
<dbReference type="PANTHER" id="PTHR33406:SF6">
    <property type="entry name" value="MEMBRANE PROTEIN YDGH-RELATED"/>
    <property type="match status" value="1"/>
</dbReference>
<keyword evidence="5 7" id="KW-1133">Transmembrane helix</keyword>
<feature type="transmembrane region" description="Helical" evidence="7">
    <location>
        <begin position="849"/>
        <end position="868"/>
    </location>
</feature>
<dbReference type="InterPro" id="IPR004869">
    <property type="entry name" value="MMPL_dom"/>
</dbReference>
<evidence type="ECO:0000313" key="10">
    <source>
        <dbReference type="Proteomes" id="UP000247591"/>
    </source>
</evidence>
<comment type="similarity">
    <text evidence="2">Belongs to the resistance-nodulation-cell division (RND) (TC 2.A.6) family. MmpL subfamily.</text>
</comment>
<name>A0A318RCL6_WILLI</name>
<dbReference type="GO" id="GO:0005886">
    <property type="term" value="C:plasma membrane"/>
    <property type="evidence" value="ECO:0007669"/>
    <property type="project" value="UniProtKB-SubCell"/>
</dbReference>
<dbReference type="PANTHER" id="PTHR33406">
    <property type="entry name" value="MEMBRANE PROTEIN MJ1562-RELATED"/>
    <property type="match status" value="1"/>
</dbReference>
<dbReference type="EMBL" id="QJSP01000014">
    <property type="protein sequence ID" value="PYE13941.1"/>
    <property type="molecule type" value="Genomic_DNA"/>
</dbReference>
<comment type="caution">
    <text evidence="9">The sequence shown here is derived from an EMBL/GenBank/DDBJ whole genome shotgun (WGS) entry which is preliminary data.</text>
</comment>
<feature type="transmembrane region" description="Helical" evidence="7">
    <location>
        <begin position="374"/>
        <end position="399"/>
    </location>
</feature>
<proteinExistence type="inferred from homology"/>
<dbReference type="SUPFAM" id="SSF82866">
    <property type="entry name" value="Multidrug efflux transporter AcrB transmembrane domain"/>
    <property type="match status" value="2"/>
</dbReference>
<feature type="transmembrane region" description="Helical" evidence="7">
    <location>
        <begin position="329"/>
        <end position="353"/>
    </location>
</feature>
<feature type="transmembrane region" description="Helical" evidence="7">
    <location>
        <begin position="253"/>
        <end position="275"/>
    </location>
</feature>
<keyword evidence="4 7" id="KW-0812">Transmembrane</keyword>
<dbReference type="InterPro" id="IPR050545">
    <property type="entry name" value="Mycobact_MmpL"/>
</dbReference>
<dbReference type="Gene3D" id="1.20.1640.10">
    <property type="entry name" value="Multidrug efflux transporter AcrB transmembrane domain"/>
    <property type="match status" value="2"/>
</dbReference>
<feature type="domain" description="Membrane transport protein MMPL" evidence="8">
    <location>
        <begin position="709"/>
        <end position="1014"/>
    </location>
</feature>
<evidence type="ECO:0000256" key="7">
    <source>
        <dbReference type="SAM" id="Phobius"/>
    </source>
</evidence>
<dbReference type="Proteomes" id="UP000247591">
    <property type="component" value="Unassembled WGS sequence"/>
</dbReference>
<comment type="subcellular location">
    <subcellularLocation>
        <location evidence="1">Cell membrane</location>
        <topology evidence="1">Multi-pass membrane protein</topology>
    </subcellularLocation>
</comment>
<feature type="transmembrane region" description="Helical" evidence="7">
    <location>
        <begin position="296"/>
        <end position="317"/>
    </location>
</feature>
<evidence type="ECO:0000256" key="6">
    <source>
        <dbReference type="ARBA" id="ARBA00023136"/>
    </source>
</evidence>
<evidence type="ECO:0000256" key="3">
    <source>
        <dbReference type="ARBA" id="ARBA00022475"/>
    </source>
</evidence>
<feature type="transmembrane region" description="Helical" evidence="7">
    <location>
        <begin position="192"/>
        <end position="213"/>
    </location>
</feature>
<keyword evidence="10" id="KW-1185">Reference proteome</keyword>
<feature type="transmembrane region" description="Helical" evidence="7">
    <location>
        <begin position="981"/>
        <end position="1006"/>
    </location>
</feature>
<feature type="domain" description="Membrane transport protein MMPL" evidence="8">
    <location>
        <begin position="55"/>
        <end position="380"/>
    </location>
</feature>
<evidence type="ECO:0000313" key="9">
    <source>
        <dbReference type="EMBL" id="PYE13941.1"/>
    </source>
</evidence>
<dbReference type="AlphaFoldDB" id="A0A318RCL6"/>
<evidence type="ECO:0000259" key="8">
    <source>
        <dbReference type="Pfam" id="PF03176"/>
    </source>
</evidence>
<sequence length="1016" mass="106393">MASGHSGNGPLRALGTWCARYAWWIVAFWVAVVGILNIVVPQLEQTVSERSAPFLPGNLPSVDALRDMSTDFGSPPSTAVGHVVLASDTPLGEAEGQYYSELVGALLADRTGVAYILDTYGNPVTRDISVSPDGKALNLMVVAQGDVGSTRAHHSTVGIREIIDSIPKPVGLEAYYTGASPTLADLFSSIDYSLLIITGVSVVLITMLLLLAYRSLITALVPLLTIGIALLAARPVVSALGMHDMLPVSNFTIALMTAMVLGAGTDYAIFLVAGYHDARRAKQPSDDAVATAGAKVSGILIASALTIAAAACAMIFTQVGMFKTAGPPTAIGIGITLAVSLTLTPALLAIAGRRGLIEPKRSTERRWRRLGARVIRRAGPLTALALAFLLGICLLIPTFTVNFDENAMQLRDTGSAKGYDEVLEHYGVNEVLPEYLVIRADHDLRNTGDLAALEMAAMSVSNLPDIAYVRSITRPDGKPLPEAAIGSQTKIVGDGLGDAHRQLVDAAPELRRLASGVTQLRDGADDARARMPELVAGTQQVVGMADGVLAGLETATRIATIASDGQGTLTGGIAQLSALTGTLGTLVESINRSDVQTGEVVGQLGAVFDPLLAPLPSPDCVADPRCLTARAAFTELDRATGGRAAAALRQSAALGGVPRELLDKARALLPELQTGLVQLQSMVDGLDGRTPEQLRADLDRLSSGVTELSTGMTTLADGLREVKDGTDTTVRLTGQLAGGLAQASDYLTEMSKHTMYGPGAGFYLPAQGFSDPRFVEGSKLLISPNGRTARMLVVRSINPYGDVALSNVGLIAEAARAGLHGTVLDTAEVSSTGLTSLSADMNEQVERDFALFAVVAVLAVFLILAILLRSLLAPALLVGAVVLSFGTAIGTSILVWQHLIGINLDWSVMPISFMALVAVGADYSMLFASKIREESSLGMRRGIVRAFGTTGSVITTAGIVFAITMFALMSGTVINLLQIGFTVGIGLLLDVAIVRTILVPAAMSLLGNRVWWPSRA</sequence>
<keyword evidence="6 7" id="KW-0472">Membrane</keyword>
<protein>
    <submittedName>
        <fullName evidence="9">RND superfamily putative drug exporter</fullName>
    </submittedName>
</protein>
<accession>A0A318RCL6</accession>
<organism evidence="9 10">
    <name type="scientific">Williamsia limnetica</name>
    <dbReference type="NCBI Taxonomy" id="882452"/>
    <lineage>
        <taxon>Bacteria</taxon>
        <taxon>Bacillati</taxon>
        <taxon>Actinomycetota</taxon>
        <taxon>Actinomycetes</taxon>
        <taxon>Mycobacteriales</taxon>
        <taxon>Nocardiaceae</taxon>
        <taxon>Williamsia</taxon>
    </lineage>
</organism>
<evidence type="ECO:0000256" key="4">
    <source>
        <dbReference type="ARBA" id="ARBA00022692"/>
    </source>
</evidence>
<feature type="transmembrane region" description="Helical" evidence="7">
    <location>
        <begin position="875"/>
        <end position="896"/>
    </location>
</feature>
<evidence type="ECO:0000256" key="1">
    <source>
        <dbReference type="ARBA" id="ARBA00004651"/>
    </source>
</evidence>
<feature type="transmembrane region" description="Helical" evidence="7">
    <location>
        <begin position="908"/>
        <end position="926"/>
    </location>
</feature>
<reference evidence="9 10" key="1">
    <citation type="submission" date="2018-06" db="EMBL/GenBank/DDBJ databases">
        <title>Genomic Encyclopedia of Type Strains, Phase IV (KMG-IV): sequencing the most valuable type-strain genomes for metagenomic binning, comparative biology and taxonomic classification.</title>
        <authorList>
            <person name="Goeker M."/>
        </authorList>
    </citation>
    <scope>NUCLEOTIDE SEQUENCE [LARGE SCALE GENOMIC DNA]</scope>
    <source>
        <strain evidence="9 10">DSM 45521</strain>
    </source>
</reference>
<evidence type="ECO:0000256" key="2">
    <source>
        <dbReference type="ARBA" id="ARBA00010157"/>
    </source>
</evidence>
<dbReference type="Pfam" id="PF03176">
    <property type="entry name" value="MMPL"/>
    <property type="match status" value="2"/>
</dbReference>
<evidence type="ECO:0000256" key="5">
    <source>
        <dbReference type="ARBA" id="ARBA00022989"/>
    </source>
</evidence>